<dbReference type="InterPro" id="IPR037523">
    <property type="entry name" value="VOC_core"/>
</dbReference>
<evidence type="ECO:0000259" key="1">
    <source>
        <dbReference type="PROSITE" id="PS51819"/>
    </source>
</evidence>
<dbReference type="AlphaFoldDB" id="A0A6M0CEE7"/>
<comment type="caution">
    <text evidence="2">The sequence shown here is derived from an EMBL/GenBank/DDBJ whole genome shotgun (WGS) entry which is preliminary data.</text>
</comment>
<accession>A0A6M0CEE7</accession>
<dbReference type="Gene3D" id="3.30.720.120">
    <property type="match status" value="1"/>
</dbReference>
<organism evidence="2 3">
    <name type="scientific">Spongiivirga citrea</name>
    <dbReference type="NCBI Taxonomy" id="1481457"/>
    <lineage>
        <taxon>Bacteria</taxon>
        <taxon>Pseudomonadati</taxon>
        <taxon>Bacteroidota</taxon>
        <taxon>Flavobacteriia</taxon>
        <taxon>Flavobacteriales</taxon>
        <taxon>Flavobacteriaceae</taxon>
        <taxon>Spongiivirga</taxon>
    </lineage>
</organism>
<feature type="domain" description="VOC" evidence="1">
    <location>
        <begin position="12"/>
        <end position="130"/>
    </location>
</feature>
<dbReference type="PANTHER" id="PTHR34109">
    <property type="entry name" value="BNAUNNG04460D PROTEIN-RELATED"/>
    <property type="match status" value="1"/>
</dbReference>
<protein>
    <submittedName>
        <fullName evidence="2">VOC family protein</fullName>
    </submittedName>
</protein>
<name>A0A6M0CEE7_9FLAO</name>
<dbReference type="PROSITE" id="PS51819">
    <property type="entry name" value="VOC"/>
    <property type="match status" value="1"/>
</dbReference>
<gene>
    <name evidence="2" type="ORF">GWK10_02810</name>
</gene>
<reference evidence="2 3" key="1">
    <citation type="submission" date="2020-01" db="EMBL/GenBank/DDBJ databases">
        <title>Spongiivirga citrea KCTC 32990T.</title>
        <authorList>
            <person name="Wang G."/>
        </authorList>
    </citation>
    <scope>NUCLEOTIDE SEQUENCE [LARGE SCALE GENOMIC DNA]</scope>
    <source>
        <strain evidence="2 3">KCTC 32990</strain>
    </source>
</reference>
<dbReference type="InterPro" id="IPR029068">
    <property type="entry name" value="Glyas_Bleomycin-R_OHBP_Dase"/>
</dbReference>
<sequence length="138" mass="15901">MNKIFDTYRPDGFRTVNPYLFTANPEELIDFMKLVFYAEEIGRSLHPKTGVIPNCILKIGDSCIMISQAPASFLNMRTALYLYVDEVDEIHRRAVENSAKVEFEPADMDYGDRQSGIVDPAGNYWWISKRLVKKGYHD</sequence>
<dbReference type="EMBL" id="JAABOQ010000001">
    <property type="protein sequence ID" value="NER16121.1"/>
    <property type="molecule type" value="Genomic_DNA"/>
</dbReference>
<dbReference type="RefSeq" id="WP_164029373.1">
    <property type="nucleotide sequence ID" value="NZ_JAABOQ010000001.1"/>
</dbReference>
<dbReference type="Gene3D" id="3.30.720.110">
    <property type="match status" value="1"/>
</dbReference>
<dbReference type="InterPro" id="IPR004360">
    <property type="entry name" value="Glyas_Fos-R_dOase_dom"/>
</dbReference>
<dbReference type="Proteomes" id="UP000474296">
    <property type="component" value="Unassembled WGS sequence"/>
</dbReference>
<proteinExistence type="predicted"/>
<keyword evidence="3" id="KW-1185">Reference proteome</keyword>
<dbReference type="SUPFAM" id="SSF54593">
    <property type="entry name" value="Glyoxalase/Bleomycin resistance protein/Dihydroxybiphenyl dioxygenase"/>
    <property type="match status" value="1"/>
</dbReference>
<evidence type="ECO:0000313" key="2">
    <source>
        <dbReference type="EMBL" id="NER16121.1"/>
    </source>
</evidence>
<dbReference type="Pfam" id="PF00903">
    <property type="entry name" value="Glyoxalase"/>
    <property type="match status" value="1"/>
</dbReference>
<dbReference type="PANTHER" id="PTHR34109:SF1">
    <property type="entry name" value="VOC DOMAIN-CONTAINING PROTEIN"/>
    <property type="match status" value="1"/>
</dbReference>
<evidence type="ECO:0000313" key="3">
    <source>
        <dbReference type="Proteomes" id="UP000474296"/>
    </source>
</evidence>